<dbReference type="Gene3D" id="1.10.357.10">
    <property type="entry name" value="Tetracycline Repressor, domain 2"/>
    <property type="match status" value="1"/>
</dbReference>
<proteinExistence type="predicted"/>
<dbReference type="InterPro" id="IPR050109">
    <property type="entry name" value="HTH-type_TetR-like_transc_reg"/>
</dbReference>
<dbReference type="Pfam" id="PF00440">
    <property type="entry name" value="TetR_N"/>
    <property type="match status" value="1"/>
</dbReference>
<keyword evidence="1" id="KW-0805">Transcription regulation</keyword>
<protein>
    <submittedName>
        <fullName evidence="6">Regulatory protein, tetR family</fullName>
    </submittedName>
</protein>
<evidence type="ECO:0000259" key="5">
    <source>
        <dbReference type="PROSITE" id="PS50977"/>
    </source>
</evidence>
<keyword evidence="7" id="KW-1185">Reference proteome</keyword>
<evidence type="ECO:0000313" key="6">
    <source>
        <dbReference type="EMBL" id="SDU74722.1"/>
    </source>
</evidence>
<dbReference type="InterPro" id="IPR009057">
    <property type="entry name" value="Homeodomain-like_sf"/>
</dbReference>
<evidence type="ECO:0000313" key="7">
    <source>
        <dbReference type="Proteomes" id="UP000182977"/>
    </source>
</evidence>
<dbReference type="GO" id="GO:0000976">
    <property type="term" value="F:transcription cis-regulatory region binding"/>
    <property type="evidence" value="ECO:0007669"/>
    <property type="project" value="TreeGrafter"/>
</dbReference>
<evidence type="ECO:0000256" key="3">
    <source>
        <dbReference type="ARBA" id="ARBA00023163"/>
    </source>
</evidence>
<dbReference type="PANTHER" id="PTHR30055">
    <property type="entry name" value="HTH-TYPE TRANSCRIPTIONAL REGULATOR RUTR"/>
    <property type="match status" value="1"/>
</dbReference>
<dbReference type="PANTHER" id="PTHR30055:SF234">
    <property type="entry name" value="HTH-TYPE TRANSCRIPTIONAL REGULATOR BETI"/>
    <property type="match status" value="1"/>
</dbReference>
<sequence length="215" mass="23395">MNNERRTYTSTLRAEQARLTQRRIVDAAHRLFVEQGYGPTTMAAVAAAAGVSAQTVYNAFGSKAALLKRTHDVVLGGDDEDIPLARRPEVIAMYADPDPERFLRAYAALGRQLNERLGPLVLVALAGAAAGDPDLTAHVRTINGERLIGTGMVARRVDELGALRPDLTVDAARDRVWTLNSIEVWDLLTGVRGWSGDDYEQWIGEAMCAAVLPRA</sequence>
<dbReference type="AlphaFoldDB" id="A0A1H2L1P0"/>
<dbReference type="InterPro" id="IPR001647">
    <property type="entry name" value="HTH_TetR"/>
</dbReference>
<keyword evidence="2 4" id="KW-0238">DNA-binding</keyword>
<feature type="DNA-binding region" description="H-T-H motif" evidence="4">
    <location>
        <begin position="41"/>
        <end position="60"/>
    </location>
</feature>
<dbReference type="PROSITE" id="PS50977">
    <property type="entry name" value="HTH_TETR_2"/>
    <property type="match status" value="1"/>
</dbReference>
<dbReference type="Proteomes" id="UP000182977">
    <property type="component" value="Chromosome I"/>
</dbReference>
<gene>
    <name evidence="6" type="ORF">SAMN04488563_4802</name>
</gene>
<keyword evidence="3" id="KW-0804">Transcription</keyword>
<name>A0A1H2L1P0_9ACTN</name>
<dbReference type="GO" id="GO:0003700">
    <property type="term" value="F:DNA-binding transcription factor activity"/>
    <property type="evidence" value="ECO:0007669"/>
    <property type="project" value="TreeGrafter"/>
</dbReference>
<dbReference type="OrthoDB" id="4823039at2"/>
<feature type="domain" description="HTH tetR-type" evidence="5">
    <location>
        <begin position="18"/>
        <end position="78"/>
    </location>
</feature>
<evidence type="ECO:0000256" key="1">
    <source>
        <dbReference type="ARBA" id="ARBA00023015"/>
    </source>
</evidence>
<dbReference type="RefSeq" id="WP_046769546.1">
    <property type="nucleotide sequence ID" value="NZ_KQ061235.1"/>
</dbReference>
<evidence type="ECO:0000256" key="4">
    <source>
        <dbReference type="PROSITE-ProRule" id="PRU00335"/>
    </source>
</evidence>
<dbReference type="SUPFAM" id="SSF46689">
    <property type="entry name" value="Homeodomain-like"/>
    <property type="match status" value="1"/>
</dbReference>
<dbReference type="PRINTS" id="PR00455">
    <property type="entry name" value="HTHTETR"/>
</dbReference>
<dbReference type="EMBL" id="LT629791">
    <property type="protein sequence ID" value="SDU74722.1"/>
    <property type="molecule type" value="Genomic_DNA"/>
</dbReference>
<evidence type="ECO:0000256" key="2">
    <source>
        <dbReference type="ARBA" id="ARBA00023125"/>
    </source>
</evidence>
<reference evidence="7" key="1">
    <citation type="submission" date="2016-10" db="EMBL/GenBank/DDBJ databases">
        <authorList>
            <person name="Varghese N."/>
            <person name="Submissions S."/>
        </authorList>
    </citation>
    <scope>NUCLEOTIDE SEQUENCE [LARGE SCALE GENOMIC DNA]</scope>
    <source>
        <strain evidence="7">DSM 45079</strain>
    </source>
</reference>
<dbReference type="STRING" id="419479.SAMN04488563_4802"/>
<organism evidence="6 7">
    <name type="scientific">Jiangella alkaliphila</name>
    <dbReference type="NCBI Taxonomy" id="419479"/>
    <lineage>
        <taxon>Bacteria</taxon>
        <taxon>Bacillati</taxon>
        <taxon>Actinomycetota</taxon>
        <taxon>Actinomycetes</taxon>
        <taxon>Jiangellales</taxon>
        <taxon>Jiangellaceae</taxon>
        <taxon>Jiangella</taxon>
    </lineage>
</organism>
<accession>A0A1H2L1P0</accession>